<dbReference type="Proteomes" id="UP000186940">
    <property type="component" value="Unassembled WGS sequence"/>
</dbReference>
<dbReference type="PANTHER" id="PTHR47099:SF1">
    <property type="entry name" value="METHYLCOBAMIDE:COM METHYLTRANSFERASE MTBA"/>
    <property type="match status" value="1"/>
</dbReference>
<feature type="domain" description="Uroporphyrinogen decarboxylase (URO-D)" evidence="1">
    <location>
        <begin position="7"/>
        <end position="342"/>
    </location>
</feature>
<evidence type="ECO:0000313" key="2">
    <source>
        <dbReference type="EMBL" id="OFV67174.1"/>
    </source>
</evidence>
<dbReference type="Gene3D" id="3.20.20.210">
    <property type="match status" value="1"/>
</dbReference>
<dbReference type="NCBIfam" id="NF004889">
    <property type="entry name" value="PRK06252.1"/>
    <property type="match status" value="1"/>
</dbReference>
<name>A0A1F2P7M6_9EURY</name>
<keyword evidence="3" id="KW-1185">Reference proteome</keyword>
<proteinExistence type="predicted"/>
<dbReference type="InterPro" id="IPR000257">
    <property type="entry name" value="Uroporphyrinogen_deCOase"/>
</dbReference>
<keyword evidence="2" id="KW-0456">Lyase</keyword>
<accession>A0A1F2P7M6</accession>
<dbReference type="STRING" id="1838285.SCAL_001708"/>
<dbReference type="AlphaFoldDB" id="A0A1F2P7M6"/>
<evidence type="ECO:0000259" key="1">
    <source>
        <dbReference type="Pfam" id="PF01208"/>
    </source>
</evidence>
<dbReference type="EMBL" id="LYOS01000007">
    <property type="protein sequence ID" value="OFV67174.1"/>
    <property type="molecule type" value="Genomic_DNA"/>
</dbReference>
<dbReference type="InterPro" id="IPR052024">
    <property type="entry name" value="Methanogen_methyltrans"/>
</dbReference>
<dbReference type="Pfam" id="PF01208">
    <property type="entry name" value="URO-D"/>
    <property type="match status" value="1"/>
</dbReference>
<protein>
    <submittedName>
        <fullName evidence="2">Uroporphyrinogen decarboxylase (URO-D) domain protein</fullName>
        <ecNumber evidence="2">4.1.1.37</ecNumber>
    </submittedName>
</protein>
<dbReference type="InterPro" id="IPR038071">
    <property type="entry name" value="UROD/MetE-like_sf"/>
</dbReference>
<dbReference type="PANTHER" id="PTHR47099">
    <property type="entry name" value="METHYLCOBAMIDE:COM METHYLTRANSFERASE MTBA"/>
    <property type="match status" value="1"/>
</dbReference>
<reference evidence="2" key="1">
    <citation type="submission" date="2016-05" db="EMBL/GenBank/DDBJ databases">
        <title>Microbial consortia oxidize butane by reversing methanogenesis.</title>
        <authorList>
            <person name="Laso-Perez R."/>
            <person name="Richter M."/>
            <person name="Wegener G."/>
            <person name="Musat F."/>
        </authorList>
    </citation>
    <scope>NUCLEOTIDE SEQUENCE [LARGE SCALE GENOMIC DNA]</scope>
    <source>
        <strain evidence="2">BOX2</strain>
    </source>
</reference>
<dbReference type="GO" id="GO:0006779">
    <property type="term" value="P:porphyrin-containing compound biosynthetic process"/>
    <property type="evidence" value="ECO:0007669"/>
    <property type="project" value="InterPro"/>
</dbReference>
<dbReference type="SUPFAM" id="SSF51726">
    <property type="entry name" value="UROD/MetE-like"/>
    <property type="match status" value="1"/>
</dbReference>
<comment type="caution">
    <text evidence="2">The sequence shown here is derived from an EMBL/GenBank/DDBJ whole genome shotgun (WGS) entry which is preliminary data.</text>
</comment>
<sequence length="352" mass="39046">MSETMSPIERFHAAMENNPIDRVSLAPVTQTGTTALMEKCGAYWPEAHKDPKLMAQLSWAAYEYGGLEGVRIPFYVYTEAEATGAKLSKWKKKNHPVVDVPSVPNLEAIDKLEIPDPKKDGRMPQILEAIKILVPKCKQEKLPIITSVIAPLTMTLNAGVTDAMQSMLWWAKNPNEMDKLIKKTLEIGLVWAEAAYEAGSDTIFYNGAFDASVTPDDYEKRVIRYHIEGVRKLKEMGAYVVYHSCMDISPVIDKLPRLEAHAISVSQEMDMAKAREIVGENVILAGNVDPTYTLIKKSPEEVLEESKYCIDAGTDILCPGCGYGPNTPLENMTALAQAGREYGHNARLAKKN</sequence>
<dbReference type="GO" id="GO:0004853">
    <property type="term" value="F:uroporphyrinogen decarboxylase activity"/>
    <property type="evidence" value="ECO:0007669"/>
    <property type="project" value="UniProtKB-EC"/>
</dbReference>
<evidence type="ECO:0000313" key="3">
    <source>
        <dbReference type="Proteomes" id="UP000186940"/>
    </source>
</evidence>
<organism evidence="2 3">
    <name type="scientific">Candidatus Syntropharchaeum caldarium</name>
    <dbReference type="NCBI Taxonomy" id="1838285"/>
    <lineage>
        <taxon>Archaea</taxon>
        <taxon>Methanobacteriati</taxon>
        <taxon>Methanobacteriota</taxon>
        <taxon>Stenosarchaea group</taxon>
        <taxon>Methanomicrobia</taxon>
        <taxon>Methanosarcinales</taxon>
        <taxon>ANME-2 cluster</taxon>
        <taxon>Candidatus Syntropharchaeum</taxon>
    </lineage>
</organism>
<gene>
    <name evidence="2" type="ORF">SCAL_001708</name>
</gene>
<dbReference type="EC" id="4.1.1.37" evidence="2"/>